<keyword evidence="4 11" id="KW-0378">Hydrolase</keyword>
<feature type="binding site" evidence="10">
    <location>
        <begin position="416"/>
        <end position="417"/>
    </location>
    <ligand>
        <name>substrate</name>
    </ligand>
</feature>
<dbReference type="Gene3D" id="3.20.20.80">
    <property type="entry name" value="Glycosidases"/>
    <property type="match status" value="1"/>
</dbReference>
<dbReference type="Pfam" id="PF00232">
    <property type="entry name" value="Glyco_hydro_1"/>
    <property type="match status" value="1"/>
</dbReference>
<evidence type="ECO:0000256" key="1">
    <source>
        <dbReference type="ARBA" id="ARBA00000448"/>
    </source>
</evidence>
<evidence type="ECO:0000256" key="9">
    <source>
        <dbReference type="PIRSR" id="PIRSR617736-1"/>
    </source>
</evidence>
<dbReference type="FunFam" id="3.20.20.80:FF:000004">
    <property type="entry name" value="Beta-glucosidase 6-phospho-beta-glucosidase"/>
    <property type="match status" value="1"/>
</dbReference>
<dbReference type="InterPro" id="IPR017853">
    <property type="entry name" value="GH"/>
</dbReference>
<dbReference type="InterPro" id="IPR017736">
    <property type="entry name" value="Glyco_hydro_1_beta-glucosidase"/>
</dbReference>
<evidence type="ECO:0000256" key="4">
    <source>
        <dbReference type="ARBA" id="ARBA00022801"/>
    </source>
</evidence>
<feature type="binding site" evidence="10">
    <location>
        <position position="305"/>
    </location>
    <ligand>
        <name>substrate</name>
    </ligand>
</feature>
<sequence>MTPNDLAAALPALQRSDFPAAFRWGTSTSSYQIEGATREGGRVESIWDRFCATPGAIRDGSSGANACHHYHRWPQDLDLAQELGTNAYRFSIAWPRIWTAAGTPNPQGLDFYERLVDGMLVRGLEPWATLYHWDLPQALQEQGGWAARDTVHAYTAYVDAVTRRLGDRVKHWITHNEPWCTAMHGHWDGMHAPGIRDFGMALQVCHYVLLSHGLAVPLIRANAPGAQAGIALSLHPVRAASMSEDDVAAGHRHDGLRNRWFLDALAGRGYPADVLAALGASAPRIEPGDLATIAVPIDFMGLNYYFPETIAHAPGRSPLQTVVVTAPDVERTAFGWEVEPAGLTELLLRLHREYQVPAIYVTENGSCYDDEVIDGAVHDTARTRYLVRHLAALRDALGLGTPVQGYFAWSLLDNFEWAEGYTRRFGLTHVDFATQQRLLKRSGQWYRDFLRAGR</sequence>
<dbReference type="InterPro" id="IPR001360">
    <property type="entry name" value="Glyco_hydro_1"/>
</dbReference>
<evidence type="ECO:0000256" key="11">
    <source>
        <dbReference type="RuleBase" id="RU361175"/>
    </source>
</evidence>
<reference evidence="12 13" key="1">
    <citation type="submission" date="2018-03" db="EMBL/GenBank/DDBJ databases">
        <title>Massilia armeniaca sp. nov., isolated from desert soil.</title>
        <authorList>
            <person name="Huang H."/>
            <person name="Ren M."/>
        </authorList>
    </citation>
    <scope>NUCLEOTIDE SEQUENCE [LARGE SCALE GENOMIC DNA]</scope>
    <source>
        <strain evidence="12 13">ZMN-3</strain>
    </source>
</reference>
<dbReference type="Proteomes" id="UP000240505">
    <property type="component" value="Chromosome"/>
</dbReference>
<evidence type="ECO:0000256" key="6">
    <source>
        <dbReference type="ARBA" id="ARBA00023277"/>
    </source>
</evidence>
<dbReference type="AlphaFoldDB" id="A0A2R4C5N0"/>
<dbReference type="GO" id="GO:0030245">
    <property type="term" value="P:cellulose catabolic process"/>
    <property type="evidence" value="ECO:0007669"/>
    <property type="project" value="UniProtKB-KW"/>
</dbReference>
<comment type="catalytic activity">
    <reaction evidence="1 11">
        <text>Hydrolysis of terminal, non-reducing beta-D-glucosyl residues with release of beta-D-glucose.</text>
        <dbReference type="EC" id="3.2.1.21"/>
    </reaction>
</comment>
<dbReference type="PANTHER" id="PTHR10353">
    <property type="entry name" value="GLYCOSYL HYDROLASE"/>
    <property type="match status" value="1"/>
</dbReference>
<feature type="binding site" evidence="10">
    <location>
        <position position="176"/>
    </location>
    <ligand>
        <name>substrate</name>
    </ligand>
</feature>
<feature type="active site" description="Proton donor" evidence="9">
    <location>
        <position position="177"/>
    </location>
</feature>
<dbReference type="GO" id="GO:0005829">
    <property type="term" value="C:cytosol"/>
    <property type="evidence" value="ECO:0007669"/>
    <property type="project" value="TreeGrafter"/>
</dbReference>
<feature type="binding site" evidence="10">
    <location>
        <position position="32"/>
    </location>
    <ligand>
        <name>substrate</name>
    </ligand>
</feature>
<evidence type="ECO:0000313" key="13">
    <source>
        <dbReference type="Proteomes" id="UP000240505"/>
    </source>
</evidence>
<dbReference type="RefSeq" id="WP_107140255.1">
    <property type="nucleotide sequence ID" value="NZ_CP028324.1"/>
</dbReference>
<comment type="similarity">
    <text evidence="2 11">Belongs to the glycosyl hydrolase 1 family.</text>
</comment>
<dbReference type="KEGG" id="masz:C9I28_03630"/>
<keyword evidence="13" id="KW-1185">Reference proteome</keyword>
<organism evidence="12 13">
    <name type="scientific">Pseudoduganella armeniaca</name>
    <dbReference type="NCBI Taxonomy" id="2072590"/>
    <lineage>
        <taxon>Bacteria</taxon>
        <taxon>Pseudomonadati</taxon>
        <taxon>Pseudomonadota</taxon>
        <taxon>Betaproteobacteria</taxon>
        <taxon>Burkholderiales</taxon>
        <taxon>Oxalobacteraceae</taxon>
        <taxon>Telluria group</taxon>
        <taxon>Pseudoduganella</taxon>
    </lineage>
</organism>
<evidence type="ECO:0000256" key="7">
    <source>
        <dbReference type="ARBA" id="ARBA00023295"/>
    </source>
</evidence>
<keyword evidence="8" id="KW-0624">Polysaccharide degradation</keyword>
<evidence type="ECO:0000313" key="12">
    <source>
        <dbReference type="EMBL" id="AVR94904.1"/>
    </source>
</evidence>
<keyword evidence="7 11" id="KW-0326">Glycosidase</keyword>
<evidence type="ECO:0000256" key="10">
    <source>
        <dbReference type="PIRSR" id="PIRSR617736-2"/>
    </source>
</evidence>
<feature type="binding site" evidence="10">
    <location>
        <position position="409"/>
    </location>
    <ligand>
        <name>substrate</name>
    </ligand>
</feature>
<dbReference type="NCBIfam" id="TIGR03356">
    <property type="entry name" value="BGL"/>
    <property type="match status" value="1"/>
</dbReference>
<dbReference type="InterPro" id="IPR033132">
    <property type="entry name" value="GH_1_N_CS"/>
</dbReference>
<dbReference type="SUPFAM" id="SSF51445">
    <property type="entry name" value="(Trans)glycosidases"/>
    <property type="match status" value="1"/>
</dbReference>
<protein>
    <recommendedName>
        <fullName evidence="3 11">Beta-glucosidase</fullName>
        <ecNumber evidence="3 11">3.2.1.21</ecNumber>
    </recommendedName>
</protein>
<evidence type="ECO:0000256" key="8">
    <source>
        <dbReference type="ARBA" id="ARBA00023326"/>
    </source>
</evidence>
<dbReference type="PROSITE" id="PS00653">
    <property type="entry name" value="GLYCOSYL_HYDROL_F1_2"/>
    <property type="match status" value="1"/>
</dbReference>
<feature type="active site" description="Nucleophile" evidence="9">
    <location>
        <position position="363"/>
    </location>
</feature>
<evidence type="ECO:0000256" key="5">
    <source>
        <dbReference type="ARBA" id="ARBA00023001"/>
    </source>
</evidence>
<keyword evidence="5" id="KW-0136">Cellulose degradation</keyword>
<proteinExistence type="inferred from homology"/>
<name>A0A2R4C5N0_9BURK</name>
<accession>A0A2R4C5N0</accession>
<dbReference type="EMBL" id="CP028324">
    <property type="protein sequence ID" value="AVR94904.1"/>
    <property type="molecule type" value="Genomic_DNA"/>
</dbReference>
<keyword evidence="6" id="KW-0119">Carbohydrate metabolism</keyword>
<dbReference type="PANTHER" id="PTHR10353:SF36">
    <property type="entry name" value="LP05116P"/>
    <property type="match status" value="1"/>
</dbReference>
<dbReference type="GO" id="GO:0008422">
    <property type="term" value="F:beta-glucosidase activity"/>
    <property type="evidence" value="ECO:0007669"/>
    <property type="project" value="UniProtKB-EC"/>
</dbReference>
<evidence type="ECO:0000256" key="3">
    <source>
        <dbReference type="ARBA" id="ARBA00012744"/>
    </source>
</evidence>
<feature type="binding site" evidence="10">
    <location>
        <position position="132"/>
    </location>
    <ligand>
        <name>substrate</name>
    </ligand>
</feature>
<dbReference type="EC" id="3.2.1.21" evidence="3 11"/>
<evidence type="ECO:0000256" key="2">
    <source>
        <dbReference type="ARBA" id="ARBA00010838"/>
    </source>
</evidence>
<gene>
    <name evidence="12" type="ORF">C9I28_03630</name>
</gene>
<dbReference type="OrthoDB" id="9765195at2"/>
<dbReference type="PRINTS" id="PR00131">
    <property type="entry name" value="GLHYDRLASE1"/>
</dbReference>